<dbReference type="PANTHER" id="PTHR43085">
    <property type="entry name" value="HEXOKINASE FAMILY MEMBER"/>
    <property type="match status" value="1"/>
</dbReference>
<evidence type="ECO:0000256" key="1">
    <source>
        <dbReference type="ARBA" id="ARBA00022679"/>
    </source>
</evidence>
<reference evidence="4 5" key="1">
    <citation type="submission" date="2021-06" db="EMBL/GenBank/DDBJ databases">
        <authorList>
            <person name="Sun Q."/>
            <person name="Li D."/>
        </authorList>
    </citation>
    <scope>NUCLEOTIDE SEQUENCE [LARGE SCALE GENOMIC DNA]</scope>
    <source>
        <strain evidence="4 5">MSJd-7</strain>
    </source>
</reference>
<evidence type="ECO:0000259" key="3">
    <source>
        <dbReference type="Pfam" id="PF00294"/>
    </source>
</evidence>
<feature type="domain" description="Carbohydrate kinase PfkB" evidence="3">
    <location>
        <begin position="1"/>
        <end position="309"/>
    </location>
</feature>
<evidence type="ECO:0000313" key="4">
    <source>
        <dbReference type="EMBL" id="MBU5489759.1"/>
    </source>
</evidence>
<dbReference type="InterPro" id="IPR011611">
    <property type="entry name" value="PfkB_dom"/>
</dbReference>
<keyword evidence="5" id="KW-1185">Reference proteome</keyword>
<dbReference type="Pfam" id="PF00294">
    <property type="entry name" value="PfkB"/>
    <property type="match status" value="1"/>
</dbReference>
<dbReference type="GO" id="GO:0016301">
    <property type="term" value="F:kinase activity"/>
    <property type="evidence" value="ECO:0007669"/>
    <property type="project" value="UniProtKB-KW"/>
</dbReference>
<organism evidence="4 5">
    <name type="scientific">Butyricicoccus intestinisimiae</name>
    <dbReference type="NCBI Taxonomy" id="2841509"/>
    <lineage>
        <taxon>Bacteria</taxon>
        <taxon>Bacillati</taxon>
        <taxon>Bacillota</taxon>
        <taxon>Clostridia</taxon>
        <taxon>Eubacteriales</taxon>
        <taxon>Butyricicoccaceae</taxon>
        <taxon>Butyricicoccus</taxon>
    </lineage>
</organism>
<dbReference type="InterPro" id="IPR050306">
    <property type="entry name" value="PfkB_Carbo_kinase"/>
</dbReference>
<gene>
    <name evidence="4" type="ORF">KQI75_03795</name>
</gene>
<evidence type="ECO:0000313" key="5">
    <source>
        <dbReference type="Proteomes" id="UP000783588"/>
    </source>
</evidence>
<keyword evidence="2 4" id="KW-0418">Kinase</keyword>
<sequence>MKKVTAIGELLIDFVPQQKGCALKEVTHFERVAGGAPANVVTAVSRLGGRGAMISQVGEDAFGEHICDVLAGNGVDTSHVFHTKKANTGLAFVSLDAAGNREFSFFRNPSADLFLSPEQITSDMLEDTAIVHFCSVDLVDWPVKKAHEKLIQLAQEKNLLVSFDPNVRLPLWDSAEACQKTIREFLPMADIIKLSDDEVEFVTGCRSELEAVHQLMQGKCRMVILTKGANGSSVYTRTTSAQTPARKVEKVVDTTGAGDSFAGSFLFQLARAGYGADNLDTISEQELMEFLNFSADYAALTIGKMGAAMASMEEMEQVYGK</sequence>
<protein>
    <submittedName>
        <fullName evidence="4">Carbohydrate kinase</fullName>
    </submittedName>
</protein>
<dbReference type="PANTHER" id="PTHR43085:SF54">
    <property type="entry name" value="PUTATIVE-RELATED"/>
    <property type="match status" value="1"/>
</dbReference>
<dbReference type="EMBL" id="JAHLQI010000002">
    <property type="protein sequence ID" value="MBU5489759.1"/>
    <property type="molecule type" value="Genomic_DNA"/>
</dbReference>
<dbReference type="RefSeq" id="WP_216469415.1">
    <property type="nucleotide sequence ID" value="NZ_JAHLQI010000002.1"/>
</dbReference>
<comment type="caution">
    <text evidence="4">The sequence shown here is derived from an EMBL/GenBank/DDBJ whole genome shotgun (WGS) entry which is preliminary data.</text>
</comment>
<keyword evidence="1" id="KW-0808">Transferase</keyword>
<dbReference type="Proteomes" id="UP000783588">
    <property type="component" value="Unassembled WGS sequence"/>
</dbReference>
<name>A0ABS6ESE0_9FIRM</name>
<evidence type="ECO:0000256" key="2">
    <source>
        <dbReference type="ARBA" id="ARBA00022777"/>
    </source>
</evidence>
<dbReference type="CDD" id="cd01167">
    <property type="entry name" value="bac_FRK"/>
    <property type="match status" value="1"/>
</dbReference>
<proteinExistence type="predicted"/>
<accession>A0ABS6ESE0</accession>